<name>A0A0K2U8C6_LEPSM</name>
<organism evidence="2">
    <name type="scientific">Lepeophtheirus salmonis</name>
    <name type="common">Salmon louse</name>
    <name type="synonym">Caligus salmonis</name>
    <dbReference type="NCBI Taxonomy" id="72036"/>
    <lineage>
        <taxon>Eukaryota</taxon>
        <taxon>Metazoa</taxon>
        <taxon>Ecdysozoa</taxon>
        <taxon>Arthropoda</taxon>
        <taxon>Crustacea</taxon>
        <taxon>Multicrustacea</taxon>
        <taxon>Hexanauplia</taxon>
        <taxon>Copepoda</taxon>
        <taxon>Siphonostomatoida</taxon>
        <taxon>Caligidae</taxon>
        <taxon>Lepeophtheirus</taxon>
    </lineage>
</organism>
<evidence type="ECO:0000256" key="1">
    <source>
        <dbReference type="SAM" id="Phobius"/>
    </source>
</evidence>
<reference evidence="2" key="1">
    <citation type="submission" date="2014-05" db="EMBL/GenBank/DDBJ databases">
        <authorList>
            <person name="Chronopoulou M."/>
        </authorList>
    </citation>
    <scope>NUCLEOTIDE SEQUENCE</scope>
    <source>
        <tissue evidence="2">Whole organism</tissue>
    </source>
</reference>
<keyword evidence="1" id="KW-1133">Transmembrane helix</keyword>
<dbReference type="AlphaFoldDB" id="A0A0K2U8C6"/>
<accession>A0A0K2U8C6</accession>
<proteinExistence type="predicted"/>
<keyword evidence="1" id="KW-0812">Transmembrane</keyword>
<evidence type="ECO:0000313" key="2">
    <source>
        <dbReference type="EMBL" id="CDW34320.1"/>
    </source>
</evidence>
<dbReference type="EMBL" id="HACA01016959">
    <property type="protein sequence ID" value="CDW34320.1"/>
    <property type="molecule type" value="Transcribed_RNA"/>
</dbReference>
<protein>
    <submittedName>
        <fullName evidence="2">Uncharacterized protein</fullName>
    </submittedName>
</protein>
<feature type="transmembrane region" description="Helical" evidence="1">
    <location>
        <begin position="57"/>
        <end position="81"/>
    </location>
</feature>
<feature type="transmembrane region" description="Helical" evidence="1">
    <location>
        <begin position="118"/>
        <end position="134"/>
    </location>
</feature>
<sequence>MTIIYNRWDIIINPRTDLDGSYRNGFGLDLLVHGISSRFVYSIKKESSHIWWRSFPYINFAIIIILSKISASISSLLTFWLKSRSFSIIVVSRDGLTPLNATAVRAYSGRSPTTVSRVSFHMVISMGWSFYIRGGRRWRRVSRW</sequence>
<keyword evidence="1" id="KW-0472">Membrane</keyword>